<dbReference type="Proteomes" id="UP000057134">
    <property type="component" value="Chromosome"/>
</dbReference>
<proteinExistence type="predicted"/>
<evidence type="ECO:0000313" key="2">
    <source>
        <dbReference type="EMBL" id="ALI28102.1"/>
    </source>
</evidence>
<organism evidence="2 4">
    <name type="scientific">Mycolicibacterium fortuitum</name>
    <name type="common">Mycobacterium fortuitum</name>
    <dbReference type="NCBI Taxonomy" id="1766"/>
    <lineage>
        <taxon>Bacteria</taxon>
        <taxon>Bacillati</taxon>
        <taxon>Actinomycetota</taxon>
        <taxon>Actinomycetes</taxon>
        <taxon>Mycobacteriales</taxon>
        <taxon>Mycobacteriaceae</taxon>
        <taxon>Mycolicibacterium</taxon>
    </lineage>
</organism>
<dbReference type="Proteomes" id="UP000255389">
    <property type="component" value="Unassembled WGS sequence"/>
</dbReference>
<evidence type="ECO:0000313" key="3">
    <source>
        <dbReference type="EMBL" id="STZ88153.1"/>
    </source>
</evidence>
<evidence type="ECO:0000313" key="5">
    <source>
        <dbReference type="Proteomes" id="UP000255389"/>
    </source>
</evidence>
<keyword evidence="2" id="KW-0449">Lipoprotein</keyword>
<dbReference type="EMBL" id="CP011269">
    <property type="protein sequence ID" value="ALI28102.1"/>
    <property type="molecule type" value="Genomic_DNA"/>
</dbReference>
<dbReference type="EMBL" id="UGQY01000003">
    <property type="protein sequence ID" value="STZ88153.1"/>
    <property type="molecule type" value="Genomic_DNA"/>
</dbReference>
<keyword evidence="1" id="KW-0732">Signal</keyword>
<gene>
    <name evidence="3" type="ORF">NCTC1542_02931</name>
    <name evidence="2" type="ORF">XA26_42970</name>
</gene>
<protein>
    <submittedName>
        <fullName evidence="2">Lipoprotein, putative</fullName>
    </submittedName>
</protein>
<evidence type="ECO:0000313" key="4">
    <source>
        <dbReference type="Proteomes" id="UP000057134"/>
    </source>
</evidence>
<feature type="chain" id="PRO_5038210227" evidence="1">
    <location>
        <begin position="20"/>
        <end position="139"/>
    </location>
</feature>
<dbReference type="STRING" id="1766.XA26_42970"/>
<keyword evidence="4" id="KW-1185">Reference proteome</keyword>
<evidence type="ECO:0000256" key="1">
    <source>
        <dbReference type="SAM" id="SignalP"/>
    </source>
</evidence>
<dbReference type="PROSITE" id="PS51257">
    <property type="entry name" value="PROKAR_LIPOPROTEIN"/>
    <property type="match status" value="1"/>
</dbReference>
<dbReference type="RefSeq" id="WP_171512057.1">
    <property type="nucleotide sequence ID" value="NZ_CP011269.1"/>
</dbReference>
<sequence>MGMRLIAAMLAVMVIAAGCGESDDGSAAIVTPGHAQTSPSGTYSAFAQDGPEENGAKTWVVVVRDKAGQEVFHDRSAYNPANGVMITWLPTEPEQLWVYSGDAGVYRIAPGSHGGWTRAGVKPENVPSEISKLWESSRS</sequence>
<dbReference type="KEGG" id="mft:XA26_42970"/>
<reference evidence="2 4" key="1">
    <citation type="journal article" date="2015" name="MBio">
        <title>Enzymatic Degradation of Phenazines Can Generate Energy and Protect Sensitive Organisms from Toxicity.</title>
        <authorList>
            <person name="Costa K.C."/>
            <person name="Bergkessel M."/>
            <person name="Saunders S."/>
            <person name="Korlach J."/>
            <person name="Newman D.K."/>
        </authorList>
    </citation>
    <scope>NUCLEOTIDE SEQUENCE [LARGE SCALE GENOMIC DNA]</scope>
    <source>
        <strain evidence="2 4">CT6</strain>
    </source>
</reference>
<dbReference type="PATRIC" id="fig|1766.6.peg.4274"/>
<dbReference type="AlphaFoldDB" id="A0A0N9YE72"/>
<reference evidence="3 5" key="2">
    <citation type="submission" date="2018-06" db="EMBL/GenBank/DDBJ databases">
        <authorList>
            <consortium name="Pathogen Informatics"/>
            <person name="Doyle S."/>
        </authorList>
    </citation>
    <scope>NUCLEOTIDE SEQUENCE [LARGE SCALE GENOMIC DNA]</scope>
    <source>
        <strain evidence="3 5">NCTC1542</strain>
    </source>
</reference>
<feature type="signal peptide" evidence="1">
    <location>
        <begin position="1"/>
        <end position="19"/>
    </location>
</feature>
<name>A0A0N9YE72_MYCFO</name>
<accession>A0A0N9YE72</accession>